<dbReference type="KEGG" id="dbk:DGMP_28600"/>
<keyword evidence="4 6" id="KW-1133">Transmembrane helix</keyword>
<evidence type="ECO:0000256" key="6">
    <source>
        <dbReference type="SAM" id="Phobius"/>
    </source>
</evidence>
<protein>
    <submittedName>
        <fullName evidence="7">Hydrogenase</fullName>
    </submittedName>
</protein>
<dbReference type="PANTHER" id="PTHR38601:SF1">
    <property type="entry name" value="HYDROGENASE-4 COMPONENT E"/>
    <property type="match status" value="1"/>
</dbReference>
<evidence type="ECO:0000256" key="4">
    <source>
        <dbReference type="ARBA" id="ARBA00022989"/>
    </source>
</evidence>
<keyword evidence="8" id="KW-1185">Reference proteome</keyword>
<dbReference type="PANTHER" id="PTHR38601">
    <property type="entry name" value="HYDROGENASE-4 COMPONENT E"/>
    <property type="match status" value="1"/>
</dbReference>
<accession>A0A8D5JN04</accession>
<keyword evidence="3 6" id="KW-0812">Transmembrane</keyword>
<feature type="transmembrane region" description="Helical" evidence="6">
    <location>
        <begin position="57"/>
        <end position="79"/>
    </location>
</feature>
<feature type="transmembrane region" description="Helical" evidence="6">
    <location>
        <begin position="91"/>
        <end position="111"/>
    </location>
</feature>
<reference evidence="7" key="1">
    <citation type="submission" date="2020-09" db="EMBL/GenBank/DDBJ databases">
        <title>Desulfogranum mesoprofundum gen. nov., sp. nov., a novel mesophilic, sulfate-reducing chemolithoautotroph isolated from a deep-sea hydrothermal vent chimney in the Suiyo Seamount.</title>
        <authorList>
            <person name="Hashimoto Y."/>
            <person name="Nakagawa S."/>
        </authorList>
    </citation>
    <scope>NUCLEOTIDE SEQUENCE</scope>
    <source>
        <strain evidence="7">KT2</strain>
    </source>
</reference>
<evidence type="ECO:0000256" key="5">
    <source>
        <dbReference type="ARBA" id="ARBA00023136"/>
    </source>
</evidence>
<name>A0A8D5JN04_9BACT</name>
<keyword evidence="5 6" id="KW-0472">Membrane</keyword>
<proteinExistence type="predicted"/>
<evidence type="ECO:0000313" key="7">
    <source>
        <dbReference type="EMBL" id="BCL62167.1"/>
    </source>
</evidence>
<organism evidence="7 8">
    <name type="scientific">Desulfomarina profundi</name>
    <dbReference type="NCBI Taxonomy" id="2772557"/>
    <lineage>
        <taxon>Bacteria</taxon>
        <taxon>Pseudomonadati</taxon>
        <taxon>Thermodesulfobacteriota</taxon>
        <taxon>Desulfobulbia</taxon>
        <taxon>Desulfobulbales</taxon>
        <taxon>Desulfobulbaceae</taxon>
        <taxon>Desulfomarina</taxon>
    </lineage>
</organism>
<dbReference type="Proteomes" id="UP000826725">
    <property type="component" value="Chromosome"/>
</dbReference>
<dbReference type="RefSeq" id="WP_228854554.1">
    <property type="nucleotide sequence ID" value="NZ_AP024086.1"/>
</dbReference>
<evidence type="ECO:0000256" key="2">
    <source>
        <dbReference type="ARBA" id="ARBA00022475"/>
    </source>
</evidence>
<comment type="subcellular location">
    <subcellularLocation>
        <location evidence="1">Cell membrane</location>
        <topology evidence="1">Multi-pass membrane protein</topology>
    </subcellularLocation>
</comment>
<feature type="transmembrane region" description="Helical" evidence="6">
    <location>
        <begin position="123"/>
        <end position="142"/>
    </location>
</feature>
<dbReference type="GO" id="GO:0005886">
    <property type="term" value="C:plasma membrane"/>
    <property type="evidence" value="ECO:0007669"/>
    <property type="project" value="UniProtKB-SubCell"/>
</dbReference>
<dbReference type="InterPro" id="IPR038730">
    <property type="entry name" value="HyfE-like"/>
</dbReference>
<dbReference type="AlphaFoldDB" id="A0A8D5JN04"/>
<evidence type="ECO:0000256" key="3">
    <source>
        <dbReference type="ARBA" id="ARBA00022692"/>
    </source>
</evidence>
<keyword evidence="2" id="KW-1003">Cell membrane</keyword>
<evidence type="ECO:0000313" key="8">
    <source>
        <dbReference type="Proteomes" id="UP000826725"/>
    </source>
</evidence>
<gene>
    <name evidence="7" type="primary">ehrC</name>
    <name evidence="7" type="ORF">DGMP_28600</name>
</gene>
<sequence>MTNINDIILVLILLSVLLSLASNRLITLVKVMALQGILVSLQPLLLDHHSNMGSGGVIFFQIMLLIKGILIPGLLFVALKRISIKREIEPIIGYHASLLAGLLIILLSVFITDKLQSSIPRGHELILTTAIATMSAGFFLMMSRRKAITQVIGYLMLENGIYLVGTALTRHSHTIYVVEFGVLLDLLVGVMIMGIILHDINHAYDDIDTDLLNRLKD</sequence>
<feature type="transmembrane region" description="Helical" evidence="6">
    <location>
        <begin position="175"/>
        <end position="197"/>
    </location>
</feature>
<evidence type="ECO:0000256" key="1">
    <source>
        <dbReference type="ARBA" id="ARBA00004651"/>
    </source>
</evidence>
<dbReference type="EMBL" id="AP024086">
    <property type="protein sequence ID" value="BCL62167.1"/>
    <property type="molecule type" value="Genomic_DNA"/>
</dbReference>